<feature type="compositionally biased region" description="Basic and acidic residues" evidence="1">
    <location>
        <begin position="100"/>
        <end position="114"/>
    </location>
</feature>
<feature type="region of interest" description="Disordered" evidence="1">
    <location>
        <begin position="33"/>
        <end position="264"/>
    </location>
</feature>
<keyword evidence="3" id="KW-1185">Reference proteome</keyword>
<feature type="compositionally biased region" description="Low complexity" evidence="1">
    <location>
        <begin position="211"/>
        <end position="220"/>
    </location>
</feature>
<dbReference type="EMBL" id="JAAAID010001503">
    <property type="protein sequence ID" value="KAG0009768.1"/>
    <property type="molecule type" value="Genomic_DNA"/>
</dbReference>
<organism evidence="2 3">
    <name type="scientific">Entomortierella chlamydospora</name>
    <dbReference type="NCBI Taxonomy" id="101097"/>
    <lineage>
        <taxon>Eukaryota</taxon>
        <taxon>Fungi</taxon>
        <taxon>Fungi incertae sedis</taxon>
        <taxon>Mucoromycota</taxon>
        <taxon>Mortierellomycotina</taxon>
        <taxon>Mortierellomycetes</taxon>
        <taxon>Mortierellales</taxon>
        <taxon>Mortierellaceae</taxon>
        <taxon>Entomortierella</taxon>
    </lineage>
</organism>
<gene>
    <name evidence="2" type="ORF">BGZ80_002089</name>
</gene>
<reference evidence="2" key="1">
    <citation type="journal article" date="2020" name="Fungal Divers.">
        <title>Resolving the Mortierellaceae phylogeny through synthesis of multi-gene phylogenetics and phylogenomics.</title>
        <authorList>
            <person name="Vandepol N."/>
            <person name="Liber J."/>
            <person name="Desiro A."/>
            <person name="Na H."/>
            <person name="Kennedy M."/>
            <person name="Barry K."/>
            <person name="Grigoriev I.V."/>
            <person name="Miller A.N."/>
            <person name="O'Donnell K."/>
            <person name="Stajich J.E."/>
            <person name="Bonito G."/>
        </authorList>
    </citation>
    <scope>NUCLEOTIDE SEQUENCE</scope>
    <source>
        <strain evidence="2">NRRL 2769</strain>
    </source>
</reference>
<proteinExistence type="predicted"/>
<feature type="compositionally biased region" description="Basic and acidic residues" evidence="1">
    <location>
        <begin position="222"/>
        <end position="243"/>
    </location>
</feature>
<feature type="compositionally biased region" description="Basic and acidic residues" evidence="1">
    <location>
        <begin position="140"/>
        <end position="150"/>
    </location>
</feature>
<dbReference type="Proteomes" id="UP000703661">
    <property type="component" value="Unassembled WGS sequence"/>
</dbReference>
<comment type="caution">
    <text evidence="2">The sequence shown here is derived from an EMBL/GenBank/DDBJ whole genome shotgun (WGS) entry which is preliminary data.</text>
</comment>
<feature type="compositionally biased region" description="Low complexity" evidence="1">
    <location>
        <begin position="59"/>
        <end position="68"/>
    </location>
</feature>
<accession>A0A9P6MPX5</accession>
<feature type="compositionally biased region" description="Basic and acidic residues" evidence="1">
    <location>
        <begin position="253"/>
        <end position="264"/>
    </location>
</feature>
<feature type="compositionally biased region" description="Polar residues" evidence="1">
    <location>
        <begin position="43"/>
        <end position="52"/>
    </location>
</feature>
<feature type="compositionally biased region" description="Polar residues" evidence="1">
    <location>
        <begin position="118"/>
        <end position="129"/>
    </location>
</feature>
<sequence>MKKIRSENERDFTALNLGFLKAHLRVGRTIIEDKAPTPPKFTVSANPLSAMTITRRASRSSAAAAAAADPQPETIAHDSTSSEQPTAASEESTVDSTHQASEHSHVKEDQRLEAAESGLSTEESTTAEQPSEVAETVTTESHENEKKESDESTLPQEGKEDINSVHLVGHIKGVPGHVQDSDAVRKQSTENHLKAINEDNSLTDDAPVPQPTETVPQVEQLETTKHAKRPVEDDSNTVEEHDYSAGTYKSPFRHSEKVGKEDRL</sequence>
<feature type="compositionally biased region" description="Polar residues" evidence="1">
    <location>
        <begin position="77"/>
        <end position="99"/>
    </location>
</feature>
<dbReference type="AlphaFoldDB" id="A0A9P6MPX5"/>
<evidence type="ECO:0000313" key="3">
    <source>
        <dbReference type="Proteomes" id="UP000703661"/>
    </source>
</evidence>
<name>A0A9P6MPX5_9FUNG</name>
<protein>
    <submittedName>
        <fullName evidence="2">Uncharacterized protein</fullName>
    </submittedName>
</protein>
<evidence type="ECO:0000313" key="2">
    <source>
        <dbReference type="EMBL" id="KAG0009768.1"/>
    </source>
</evidence>
<evidence type="ECO:0000256" key="1">
    <source>
        <dbReference type="SAM" id="MobiDB-lite"/>
    </source>
</evidence>
<feature type="compositionally biased region" description="Basic and acidic residues" evidence="1">
    <location>
        <begin position="179"/>
        <end position="197"/>
    </location>
</feature>